<accession>A0ACC2H4V5</accession>
<gene>
    <name evidence="1" type="ORF">DPEC_G00078900</name>
</gene>
<evidence type="ECO:0000313" key="1">
    <source>
        <dbReference type="EMBL" id="KAJ8010800.1"/>
    </source>
</evidence>
<sequence length="180" mass="20064">MIFGIIGVVLCKLLTCVDVMPQKDFNLEKMTGNWWMVGFATNAPWFVDHKEDMKMGTFITLPTASGDLELSNAHLNADGSCSKWTHLAKKTETPGRFNFTSQVWGNENDMRVVSVEYDDFALIHTIKTKNGVSEVANNLLSRTQDVSEAIQQKFRQFSLDTGVLADNIAILPKNGKCTEA</sequence>
<reference evidence="1" key="1">
    <citation type="submission" date="2021-05" db="EMBL/GenBank/DDBJ databases">
        <authorList>
            <person name="Pan Q."/>
            <person name="Jouanno E."/>
            <person name="Zahm M."/>
            <person name="Klopp C."/>
            <person name="Cabau C."/>
            <person name="Louis A."/>
            <person name="Berthelot C."/>
            <person name="Parey E."/>
            <person name="Roest Crollius H."/>
            <person name="Montfort J."/>
            <person name="Robinson-Rechavi M."/>
            <person name="Bouchez O."/>
            <person name="Lampietro C."/>
            <person name="Lopez Roques C."/>
            <person name="Donnadieu C."/>
            <person name="Postlethwait J."/>
            <person name="Bobe J."/>
            <person name="Dillon D."/>
            <person name="Chandos A."/>
            <person name="von Hippel F."/>
            <person name="Guiguen Y."/>
        </authorList>
    </citation>
    <scope>NUCLEOTIDE SEQUENCE</scope>
    <source>
        <strain evidence="1">YG-Jan2019</strain>
    </source>
</reference>
<name>A0ACC2H4V5_DALPE</name>
<keyword evidence="2" id="KW-1185">Reference proteome</keyword>
<dbReference type="Proteomes" id="UP001157502">
    <property type="component" value="Chromosome 6"/>
</dbReference>
<evidence type="ECO:0000313" key="2">
    <source>
        <dbReference type="Proteomes" id="UP001157502"/>
    </source>
</evidence>
<proteinExistence type="predicted"/>
<dbReference type="EMBL" id="CM055733">
    <property type="protein sequence ID" value="KAJ8010800.1"/>
    <property type="molecule type" value="Genomic_DNA"/>
</dbReference>
<comment type="caution">
    <text evidence="1">The sequence shown here is derived from an EMBL/GenBank/DDBJ whole genome shotgun (WGS) entry which is preliminary data.</text>
</comment>
<organism evidence="1 2">
    <name type="scientific">Dallia pectoralis</name>
    <name type="common">Alaska blackfish</name>
    <dbReference type="NCBI Taxonomy" id="75939"/>
    <lineage>
        <taxon>Eukaryota</taxon>
        <taxon>Metazoa</taxon>
        <taxon>Chordata</taxon>
        <taxon>Craniata</taxon>
        <taxon>Vertebrata</taxon>
        <taxon>Euteleostomi</taxon>
        <taxon>Actinopterygii</taxon>
        <taxon>Neopterygii</taxon>
        <taxon>Teleostei</taxon>
        <taxon>Protacanthopterygii</taxon>
        <taxon>Esociformes</taxon>
        <taxon>Umbridae</taxon>
        <taxon>Dallia</taxon>
    </lineage>
</organism>
<protein>
    <submittedName>
        <fullName evidence="1">Uncharacterized protein</fullName>
    </submittedName>
</protein>